<evidence type="ECO:0000313" key="9">
    <source>
        <dbReference type="Proteomes" id="UP000325187"/>
    </source>
</evidence>
<evidence type="ECO:0000259" key="7">
    <source>
        <dbReference type="PROSITE" id="PS51724"/>
    </source>
</evidence>
<evidence type="ECO:0000256" key="2">
    <source>
        <dbReference type="ARBA" id="ARBA00023239"/>
    </source>
</evidence>
<feature type="signal peptide" evidence="6">
    <location>
        <begin position="1"/>
        <end position="23"/>
    </location>
</feature>
<sequence>MRGGGVMRVLKLAMPLILALAVAACGGGPRVYTPSSPPPPTGTQKVGKPYQVAGIWYYPAHDHDYDEVGTASWYGPKFHGRPTANGEVFDMNKVSAAHPTLPLPSHVRVTNLNNGRAITVRINDRGPFARGRILDLSRRAAQLLGFEKQGTAKVRVQLVRSDGSIADARSAPTIQPRQIASNEQVLGPLFVQIGSFADVNNARKLRQQLSDIGKISIETADTHEGVVYRVRIGPFKSERDARQMLDRVFKRGFYGARIFTDRLG</sequence>
<evidence type="ECO:0000256" key="3">
    <source>
        <dbReference type="ARBA" id="ARBA00023316"/>
    </source>
</evidence>
<comment type="function">
    <text evidence="4">Lytic transglycosylase with a strong preference for naked glycan strands that lack stem peptides.</text>
</comment>
<dbReference type="GO" id="GO:0009279">
    <property type="term" value="C:cell outer membrane"/>
    <property type="evidence" value="ECO:0007669"/>
    <property type="project" value="TreeGrafter"/>
</dbReference>
<evidence type="ECO:0000256" key="6">
    <source>
        <dbReference type="SAM" id="SignalP"/>
    </source>
</evidence>
<keyword evidence="4" id="KW-1003">Cell membrane</keyword>
<dbReference type="PROSITE" id="PS51724">
    <property type="entry name" value="SPOR"/>
    <property type="match status" value="1"/>
</dbReference>
<keyword evidence="9" id="KW-1185">Reference proteome</keyword>
<dbReference type="InterPro" id="IPR012997">
    <property type="entry name" value="RplA"/>
</dbReference>
<comment type="subcellular location">
    <subcellularLocation>
        <location evidence="4">Cell membrane</location>
        <topology evidence="4">Lipid-anchor</topology>
    </subcellularLocation>
</comment>
<dbReference type="InterPro" id="IPR009009">
    <property type="entry name" value="RlpA-like_DPBB"/>
</dbReference>
<feature type="chain" id="PRO_5023408179" description="Endolytic peptidoglycan transglycosylase RlpA" evidence="6">
    <location>
        <begin position="24"/>
        <end position="264"/>
    </location>
</feature>
<gene>
    <name evidence="4" type="primary">rlpA</name>
    <name evidence="8" type="ORF">JCM17845_18520</name>
</gene>
<dbReference type="PANTHER" id="PTHR34183:SF1">
    <property type="entry name" value="ENDOLYTIC PEPTIDOGLYCAN TRANSGLYCOSYLASE RLPA"/>
    <property type="match status" value="1"/>
</dbReference>
<dbReference type="Gene3D" id="2.40.40.10">
    <property type="entry name" value="RlpA-like domain"/>
    <property type="match status" value="1"/>
</dbReference>
<evidence type="ECO:0000256" key="1">
    <source>
        <dbReference type="ARBA" id="ARBA00022729"/>
    </source>
</evidence>
<reference evidence="8 9" key="1">
    <citation type="submission" date="2019-09" db="EMBL/GenBank/DDBJ databases">
        <title>NBRP : Genome information of microbial organism related human and environment.</title>
        <authorList>
            <person name="Hattori M."/>
            <person name="Oshima K."/>
            <person name="Inaba H."/>
            <person name="Suda W."/>
            <person name="Sakamoto M."/>
            <person name="Iino T."/>
            <person name="Kitahara M."/>
            <person name="Oshida Y."/>
            <person name="Iida T."/>
            <person name="Kudo T."/>
            <person name="Itoh T."/>
            <person name="Ohkuma M."/>
        </authorList>
    </citation>
    <scope>NUCLEOTIDE SEQUENCE [LARGE SCALE GENOMIC DNA]</scope>
    <source>
        <strain evidence="8 9">Mie-1</strain>
    </source>
</reference>
<dbReference type="GO" id="GO:0005886">
    <property type="term" value="C:plasma membrane"/>
    <property type="evidence" value="ECO:0007669"/>
    <property type="project" value="UniProtKB-SubCell"/>
</dbReference>
<dbReference type="GO" id="GO:0008932">
    <property type="term" value="F:lytic endotransglycosylase activity"/>
    <property type="evidence" value="ECO:0007669"/>
    <property type="project" value="UniProtKB-UniRule"/>
</dbReference>
<keyword evidence="4" id="KW-0564">Palmitate</keyword>
<keyword evidence="1 6" id="KW-0732">Signal</keyword>
<name>A0A5A7N249_9PROT</name>
<dbReference type="Pfam" id="PF03330">
    <property type="entry name" value="DPBB_1"/>
    <property type="match status" value="1"/>
</dbReference>
<accession>A0A5A7N249</accession>
<evidence type="ECO:0000256" key="5">
    <source>
        <dbReference type="RuleBase" id="RU003495"/>
    </source>
</evidence>
<evidence type="ECO:0000256" key="4">
    <source>
        <dbReference type="HAMAP-Rule" id="MF_02071"/>
    </source>
</evidence>
<keyword evidence="4" id="KW-0449">Lipoprotein</keyword>
<dbReference type="EMBL" id="BKCM01000008">
    <property type="protein sequence ID" value="GER01229.1"/>
    <property type="molecule type" value="Genomic_DNA"/>
</dbReference>
<dbReference type="HAMAP" id="MF_02071">
    <property type="entry name" value="RlpA"/>
    <property type="match status" value="1"/>
</dbReference>
<dbReference type="Proteomes" id="UP000325187">
    <property type="component" value="Unassembled WGS sequence"/>
</dbReference>
<proteinExistence type="inferred from homology"/>
<dbReference type="CDD" id="cd22268">
    <property type="entry name" value="DPBB_RlpA-like"/>
    <property type="match status" value="1"/>
</dbReference>
<dbReference type="Gene3D" id="3.30.70.1070">
    <property type="entry name" value="Sporulation related repeat"/>
    <property type="match status" value="1"/>
</dbReference>
<organism evidence="8 9">
    <name type="scientific">Iodidimonas gelatinilytica</name>
    <dbReference type="NCBI Taxonomy" id="1236966"/>
    <lineage>
        <taxon>Bacteria</taxon>
        <taxon>Pseudomonadati</taxon>
        <taxon>Pseudomonadota</taxon>
        <taxon>Alphaproteobacteria</taxon>
        <taxon>Iodidimonadales</taxon>
        <taxon>Iodidimonadaceae</taxon>
        <taxon>Iodidimonas</taxon>
    </lineage>
</organism>
<feature type="domain" description="SPOR" evidence="7">
    <location>
        <begin position="183"/>
        <end position="261"/>
    </location>
</feature>
<dbReference type="PANTHER" id="PTHR34183">
    <property type="entry name" value="ENDOLYTIC PEPTIDOGLYCAN TRANSGLYCOSYLASE RLPA"/>
    <property type="match status" value="1"/>
</dbReference>
<dbReference type="EC" id="4.2.2.-" evidence="4"/>
<dbReference type="GO" id="GO:0042834">
    <property type="term" value="F:peptidoglycan binding"/>
    <property type="evidence" value="ECO:0007669"/>
    <property type="project" value="InterPro"/>
</dbReference>
<dbReference type="SUPFAM" id="SSF50685">
    <property type="entry name" value="Barwin-like endoglucanases"/>
    <property type="match status" value="1"/>
</dbReference>
<dbReference type="SUPFAM" id="SSF110997">
    <property type="entry name" value="Sporulation related repeat"/>
    <property type="match status" value="1"/>
</dbReference>
<protein>
    <recommendedName>
        <fullName evidence="4">Endolytic peptidoglycan transglycosylase RlpA</fullName>
        <ecNumber evidence="4">4.2.2.-</ecNumber>
    </recommendedName>
</protein>
<dbReference type="GO" id="GO:0071555">
    <property type="term" value="P:cell wall organization"/>
    <property type="evidence" value="ECO:0007669"/>
    <property type="project" value="UniProtKB-KW"/>
</dbReference>
<dbReference type="GO" id="GO:0000270">
    <property type="term" value="P:peptidoglycan metabolic process"/>
    <property type="evidence" value="ECO:0007669"/>
    <property type="project" value="UniProtKB-UniRule"/>
</dbReference>
<comment type="similarity">
    <text evidence="4 5">Belongs to the RlpA family.</text>
</comment>
<dbReference type="InterPro" id="IPR036908">
    <property type="entry name" value="RlpA-like_sf"/>
</dbReference>
<keyword evidence="2 4" id="KW-0456">Lyase</keyword>
<keyword evidence="4" id="KW-0472">Membrane</keyword>
<dbReference type="InterPro" id="IPR007730">
    <property type="entry name" value="SPOR-like_dom"/>
</dbReference>
<dbReference type="Pfam" id="PF05036">
    <property type="entry name" value="SPOR"/>
    <property type="match status" value="1"/>
</dbReference>
<keyword evidence="3 4" id="KW-0961">Cell wall biogenesis/degradation</keyword>
<dbReference type="InterPro" id="IPR036680">
    <property type="entry name" value="SPOR-like_sf"/>
</dbReference>
<dbReference type="InterPro" id="IPR034718">
    <property type="entry name" value="RlpA"/>
</dbReference>
<comment type="caution">
    <text evidence="8">The sequence shown here is derived from an EMBL/GenBank/DDBJ whole genome shotgun (WGS) entry which is preliminary data.</text>
</comment>
<dbReference type="PROSITE" id="PS51257">
    <property type="entry name" value="PROKAR_LIPOPROTEIN"/>
    <property type="match status" value="1"/>
</dbReference>
<evidence type="ECO:0000313" key="8">
    <source>
        <dbReference type="EMBL" id="GER01229.1"/>
    </source>
</evidence>
<dbReference type="AlphaFoldDB" id="A0A5A7N249"/>
<dbReference type="NCBIfam" id="TIGR00413">
    <property type="entry name" value="rlpA"/>
    <property type="match status" value="1"/>
</dbReference>